<accession>A0ABW1LLT7</accession>
<keyword evidence="2" id="KW-1133">Transmembrane helix</keyword>
<dbReference type="EMBL" id="JBHSRJ010000006">
    <property type="protein sequence ID" value="MFC6044834.1"/>
    <property type="molecule type" value="Genomic_DNA"/>
</dbReference>
<keyword evidence="2" id="KW-0812">Transmembrane</keyword>
<evidence type="ECO:0000256" key="2">
    <source>
        <dbReference type="SAM" id="Phobius"/>
    </source>
</evidence>
<dbReference type="RefSeq" id="WP_379156943.1">
    <property type="nucleotide sequence ID" value="NZ_JBHSRJ010000006.1"/>
</dbReference>
<keyword evidence="2" id="KW-0472">Membrane</keyword>
<comment type="caution">
    <text evidence="3">The sequence shown here is derived from an EMBL/GenBank/DDBJ whole genome shotgun (WGS) entry which is preliminary data.</text>
</comment>
<evidence type="ECO:0000313" key="4">
    <source>
        <dbReference type="Proteomes" id="UP001596135"/>
    </source>
</evidence>
<evidence type="ECO:0000313" key="3">
    <source>
        <dbReference type="EMBL" id="MFC6044834.1"/>
    </source>
</evidence>
<keyword evidence="4" id="KW-1185">Reference proteome</keyword>
<feature type="region of interest" description="Disordered" evidence="1">
    <location>
        <begin position="62"/>
        <end position="81"/>
    </location>
</feature>
<feature type="compositionally biased region" description="Gly residues" evidence="1">
    <location>
        <begin position="72"/>
        <end position="81"/>
    </location>
</feature>
<evidence type="ECO:0000256" key="1">
    <source>
        <dbReference type="SAM" id="MobiDB-lite"/>
    </source>
</evidence>
<name>A0ABW1LLT7_9ACTN</name>
<gene>
    <name evidence="3" type="ORF">ACFPYL_17220</name>
</gene>
<reference evidence="4" key="1">
    <citation type="journal article" date="2019" name="Int. J. Syst. Evol. Microbiol.">
        <title>The Global Catalogue of Microorganisms (GCM) 10K type strain sequencing project: providing services to taxonomists for standard genome sequencing and annotation.</title>
        <authorList>
            <consortium name="The Broad Institute Genomics Platform"/>
            <consortium name="The Broad Institute Genome Sequencing Center for Infectious Disease"/>
            <person name="Wu L."/>
            <person name="Ma J."/>
        </authorList>
    </citation>
    <scope>NUCLEOTIDE SEQUENCE [LARGE SCALE GENOMIC DNA]</scope>
    <source>
        <strain evidence="4">CCUG 54522</strain>
    </source>
</reference>
<organism evidence="3 4">
    <name type="scientific">Nocardioides hankookensis</name>
    <dbReference type="NCBI Taxonomy" id="443157"/>
    <lineage>
        <taxon>Bacteria</taxon>
        <taxon>Bacillati</taxon>
        <taxon>Actinomycetota</taxon>
        <taxon>Actinomycetes</taxon>
        <taxon>Propionibacteriales</taxon>
        <taxon>Nocardioidaceae</taxon>
        <taxon>Nocardioides</taxon>
    </lineage>
</organism>
<dbReference type="Proteomes" id="UP001596135">
    <property type="component" value="Unassembled WGS sequence"/>
</dbReference>
<protein>
    <submittedName>
        <fullName evidence="3">Uncharacterized protein</fullName>
    </submittedName>
</protein>
<feature type="transmembrane region" description="Helical" evidence="2">
    <location>
        <begin position="36"/>
        <end position="54"/>
    </location>
</feature>
<sequence length="232" mass="24073">MALFIVLAVLAILFVGLVVFTGTKRWHSGLTDRLAVANGVAGTMLAVVALVISYQQLVADDDSDNPAPTQTHGGGDSEVSIGGGSGGSICIDVEGDCPSGLPPPDELAEAPVADSVALLNQLPGADQPPSSLPASFVVLGTNGQGIYYRDGYTIDANRLPGEPVVRDARPVLADCIVSNEWVADPMAPNTSNAGVWLKVRYPQPGDVSDTYVYGGFTFPVGHNGKLPECPSR</sequence>
<proteinExistence type="predicted"/>